<reference evidence="4 5" key="1">
    <citation type="journal article" date="2019" name="Anaerobe">
        <title>Detection of Robinsoniella peoriensis in multiple bone samples of a trauma patient.</title>
        <authorList>
            <person name="Schrottner P."/>
            <person name="Hartwich K."/>
            <person name="Bunk B."/>
            <person name="Schober I."/>
            <person name="Helbig S."/>
            <person name="Rudolph W.W."/>
            <person name="Gunzer F."/>
        </authorList>
    </citation>
    <scope>NUCLEOTIDE SEQUENCE [LARGE SCALE GENOMIC DNA]</scope>
    <source>
        <strain evidence="4 5">DSM 106044</strain>
    </source>
</reference>
<dbReference type="RefSeq" id="WP_138002082.1">
    <property type="nucleotide sequence ID" value="NZ_QGQD01000027.1"/>
</dbReference>
<evidence type="ECO:0000313" key="5">
    <source>
        <dbReference type="Proteomes" id="UP000306509"/>
    </source>
</evidence>
<dbReference type="PANTHER" id="PTHR43433">
    <property type="entry name" value="HYDROLASE, ALPHA/BETA FOLD FAMILY PROTEIN"/>
    <property type="match status" value="1"/>
</dbReference>
<dbReference type="GO" id="GO:0004177">
    <property type="term" value="F:aminopeptidase activity"/>
    <property type="evidence" value="ECO:0007669"/>
    <property type="project" value="UniProtKB-EC"/>
</dbReference>
<dbReference type="Pfam" id="PF00561">
    <property type="entry name" value="Abhydrolase_1"/>
    <property type="match status" value="1"/>
</dbReference>
<sequence>MKQQLNEKIRVEINNMKQGMFLQSEDTDNPVLLFLHGGPGSPEIAFTQKHPTGLEKIFTVCWWEQRGSGISYNRSIPKEMMTIDQMISDTVAVVNYLRRRFRKNKIYIMGHSWGTVLGILTVQQAPELFHAYIGIGQVARQAESERLAYTFMVKKFQSAGKKKMVRKFKKFPIDKGAEIDIKYLSLRSDGMQKLGIGTMHRSNSMMDCVKMVLGYKGYTWSEKMKYPLGNSFSLNCLWDFVLQSDFCKKVPQLEVPVYVLHGKFDYQVSYVLAKQFVQNIDAPVKGFYTFERSAHSPCFEEPKKMCHILLKDVLHGKADLADK</sequence>
<evidence type="ECO:0000256" key="2">
    <source>
        <dbReference type="ARBA" id="ARBA00022801"/>
    </source>
</evidence>
<dbReference type="EMBL" id="QGQD01000027">
    <property type="protein sequence ID" value="TLD01780.1"/>
    <property type="molecule type" value="Genomic_DNA"/>
</dbReference>
<comment type="caution">
    <text evidence="4">The sequence shown here is derived from an EMBL/GenBank/DDBJ whole genome shotgun (WGS) entry which is preliminary data.</text>
</comment>
<dbReference type="GO" id="GO:0006508">
    <property type="term" value="P:proteolysis"/>
    <property type="evidence" value="ECO:0007669"/>
    <property type="project" value="InterPro"/>
</dbReference>
<name>A0A4U8Q9U6_9FIRM</name>
<dbReference type="Proteomes" id="UP000306509">
    <property type="component" value="Unassembled WGS sequence"/>
</dbReference>
<comment type="similarity">
    <text evidence="1">Belongs to the peptidase S33 family.</text>
</comment>
<feature type="domain" description="AB hydrolase-1" evidence="3">
    <location>
        <begin position="30"/>
        <end position="262"/>
    </location>
</feature>
<dbReference type="InterPro" id="IPR029058">
    <property type="entry name" value="AB_hydrolase_fold"/>
</dbReference>
<protein>
    <submittedName>
        <fullName evidence="4">Monoglyceride lipase</fullName>
    </submittedName>
</protein>
<dbReference type="InterPro" id="IPR050471">
    <property type="entry name" value="AB_hydrolase"/>
</dbReference>
<evidence type="ECO:0000313" key="4">
    <source>
        <dbReference type="EMBL" id="TLD01780.1"/>
    </source>
</evidence>
<accession>A0A4U8Q9U6</accession>
<dbReference type="PRINTS" id="PR00793">
    <property type="entry name" value="PROAMNOPTASE"/>
</dbReference>
<gene>
    <name evidence="4" type="ORF">DSM106044_01326</name>
</gene>
<keyword evidence="2" id="KW-0378">Hydrolase</keyword>
<dbReference type="InterPro" id="IPR000073">
    <property type="entry name" value="AB_hydrolase_1"/>
</dbReference>
<organism evidence="4 5">
    <name type="scientific">Robinsoniella peoriensis</name>
    <dbReference type="NCBI Taxonomy" id="180332"/>
    <lineage>
        <taxon>Bacteria</taxon>
        <taxon>Bacillati</taxon>
        <taxon>Bacillota</taxon>
        <taxon>Clostridia</taxon>
        <taxon>Lachnospirales</taxon>
        <taxon>Lachnospiraceae</taxon>
        <taxon>Robinsoniella</taxon>
    </lineage>
</organism>
<dbReference type="AlphaFoldDB" id="A0A4U8Q9U6"/>
<dbReference type="STRING" id="180332.GCA_000797495_01449"/>
<dbReference type="SUPFAM" id="SSF53474">
    <property type="entry name" value="alpha/beta-Hydrolases"/>
    <property type="match status" value="1"/>
</dbReference>
<evidence type="ECO:0000256" key="1">
    <source>
        <dbReference type="ARBA" id="ARBA00010088"/>
    </source>
</evidence>
<dbReference type="Gene3D" id="3.40.50.1820">
    <property type="entry name" value="alpha/beta hydrolase"/>
    <property type="match status" value="1"/>
</dbReference>
<evidence type="ECO:0000259" key="3">
    <source>
        <dbReference type="Pfam" id="PF00561"/>
    </source>
</evidence>
<proteinExistence type="inferred from homology"/>
<dbReference type="PANTHER" id="PTHR43433:SF5">
    <property type="entry name" value="AB HYDROLASE-1 DOMAIN-CONTAINING PROTEIN"/>
    <property type="match status" value="1"/>
</dbReference>
<keyword evidence="5" id="KW-1185">Reference proteome</keyword>
<dbReference type="InterPro" id="IPR002410">
    <property type="entry name" value="Peptidase_S33"/>
</dbReference>